<dbReference type="AlphaFoldDB" id="A0A1C9ZPT3"/>
<organism evidence="1">
    <name type="scientific">Ulva partita</name>
    <dbReference type="NCBI Taxonomy" id="1605170"/>
    <lineage>
        <taxon>Eukaryota</taxon>
        <taxon>Viridiplantae</taxon>
        <taxon>Chlorophyta</taxon>
        <taxon>core chlorophytes</taxon>
        <taxon>Ulvophyceae</taxon>
        <taxon>OUU clade</taxon>
        <taxon>Ulvales</taxon>
        <taxon>Ulvaceae</taxon>
        <taxon>Ulva</taxon>
    </lineage>
</organism>
<name>A0A1C9ZPT3_9CHLO</name>
<dbReference type="EMBL" id="LC088624">
    <property type="protein sequence ID" value="BAV58312.1"/>
    <property type="molecule type" value="mRNA"/>
</dbReference>
<proteinExistence type="evidence at transcript level"/>
<sequence length="47" mass="5406">MFYPGQNCESLDGIRSSLCMRMRAILMRTGAEFSDAFNGWRHPNPQL</sequence>
<protein>
    <submittedName>
        <fullName evidence="1">Uncharacterized protein</fullName>
    </submittedName>
</protein>
<gene>
    <name evidence="1" type="primary">1414f</name>
</gene>
<reference evidence="1" key="1">
    <citation type="submission" date="2015-10" db="EMBL/GenBank/DDBJ databases">
        <title>Evolution of the mating-type locus in an isomorphic haploid-diploid life cycle and isogamy.</title>
        <authorList>
            <person name="Yamazaki T."/>
            <person name="Suzuki R."/>
            <person name="Ichihara K."/>
            <person name="Toyoda A."/>
            <person name="Kuwano K."/>
            <person name="Kawano S."/>
        </authorList>
    </citation>
    <scope>NUCLEOTIDE SEQUENCE</scope>
    <source>
        <strain evidence="1">MGEC-1</strain>
    </source>
</reference>
<accession>A0A1C9ZPT3</accession>
<evidence type="ECO:0000313" key="1">
    <source>
        <dbReference type="EMBL" id="BAV58312.1"/>
    </source>
</evidence>